<sequence>MKLSNTYIFYPVNKALELAIANSIGRLGGELTENAAPDTGVTTGDNFLYTRGNYEQRRFSSNILGSMREALEATLTDEYHNQDPLAWAETQNSLGNILAAQGQQQRDVELFEKAIQCFNNALEAFNQENSPFDWAATQYNLGTAKQALGRQLDNSKWLKESIDAYTNALLEWSRKETPEEWAAAMHQLGTTFHTYGRLLKGNRTFQKSVVAYKNALAELDADNFAFELVATHNNCGAVLHHLGESEENPDRLEEAIRSYETALTVCMEQQLPIHLAVLCRINKSTARSVLAELTKDTALAFEVADEFELIIECFPHALQPLCLKHCEAQINKAKCTSSCD</sequence>
<name>A0A558CWL2_9GAMM</name>
<dbReference type="AlphaFoldDB" id="A0A558CWL2"/>
<dbReference type="Pfam" id="PF13374">
    <property type="entry name" value="TPR_10"/>
    <property type="match status" value="1"/>
</dbReference>
<reference evidence="1 2" key="1">
    <citation type="submission" date="2019-07" db="EMBL/GenBank/DDBJ databases">
        <title>The pathways for chlorine oxyanion respiration interact through the shared metabolite chlorate.</title>
        <authorList>
            <person name="Barnum T.P."/>
            <person name="Cheng Y."/>
            <person name="Hill K.A."/>
            <person name="Lucas L.N."/>
            <person name="Carlson H.K."/>
            <person name="Coates J.D."/>
        </authorList>
    </citation>
    <scope>NUCLEOTIDE SEQUENCE [LARGE SCALE GENOMIC DNA]</scope>
    <source>
        <strain evidence="1">BK-3</strain>
    </source>
</reference>
<comment type="caution">
    <text evidence="1">The sequence shown here is derived from an EMBL/GenBank/DDBJ whole genome shotgun (WGS) entry which is preliminary data.</text>
</comment>
<evidence type="ECO:0000313" key="1">
    <source>
        <dbReference type="EMBL" id="TVT53164.1"/>
    </source>
</evidence>
<organism evidence="1 2">
    <name type="scientific">Sedimenticola thiotaurini</name>
    <dbReference type="NCBI Taxonomy" id="1543721"/>
    <lineage>
        <taxon>Bacteria</taxon>
        <taxon>Pseudomonadati</taxon>
        <taxon>Pseudomonadota</taxon>
        <taxon>Gammaproteobacteria</taxon>
        <taxon>Chromatiales</taxon>
        <taxon>Sedimenticolaceae</taxon>
        <taxon>Sedimenticola</taxon>
    </lineage>
</organism>
<accession>A0A558CWL2</accession>
<dbReference type="InterPro" id="IPR011990">
    <property type="entry name" value="TPR-like_helical_dom_sf"/>
</dbReference>
<protein>
    <submittedName>
        <fullName evidence="1">Tetratricopeptide repeat protein</fullName>
    </submittedName>
</protein>
<dbReference type="EMBL" id="VMRY01000060">
    <property type="protein sequence ID" value="TVT53164.1"/>
    <property type="molecule type" value="Genomic_DNA"/>
</dbReference>
<proteinExistence type="predicted"/>
<gene>
    <name evidence="1" type="ORF">FHK82_12305</name>
</gene>
<dbReference type="Gene3D" id="1.25.40.10">
    <property type="entry name" value="Tetratricopeptide repeat domain"/>
    <property type="match status" value="1"/>
</dbReference>
<evidence type="ECO:0000313" key="2">
    <source>
        <dbReference type="Proteomes" id="UP000317355"/>
    </source>
</evidence>
<dbReference type="SUPFAM" id="SSF48452">
    <property type="entry name" value="TPR-like"/>
    <property type="match status" value="1"/>
</dbReference>
<dbReference type="Proteomes" id="UP000317355">
    <property type="component" value="Unassembled WGS sequence"/>
</dbReference>